<dbReference type="Proteomes" id="UP000189701">
    <property type="component" value="Unplaced"/>
</dbReference>
<feature type="region of interest" description="Disordered" evidence="1">
    <location>
        <begin position="167"/>
        <end position="187"/>
    </location>
</feature>
<reference evidence="3" key="2">
    <citation type="submission" date="2025-08" db="UniProtKB">
        <authorList>
            <consortium name="RefSeq"/>
        </authorList>
    </citation>
    <scope>IDENTIFICATION</scope>
    <source>
        <tissue evidence="3">Leaf</tissue>
    </source>
</reference>
<sequence>MIDSAYKISCYHRVLQGVVYDMAVDASTEIAVTIGQDKKINTFSIPSGKLIRSFKHIGGFGDPLKVSRDGCIFVWKLPGSLSSVMLWKIKENACPLSPEKFAAPATSYQIKFHEVNYHQPEGIYMTPKLFQVNQRVLCREGSSPGTALKFSFSRLPKWAQAKVTNPHSLMTDPKSKTGKKESPNMHRPTSETILMCEEAVNNLDVAAERAVQLFSNFANQHPRIESSREHENQSLAKAAEMLVLIAKKIHSAAIMAKSANIASKGKAEMDISIFNQ</sequence>
<gene>
    <name evidence="3" type="primary">LOC104226003</name>
</gene>
<protein>
    <submittedName>
        <fullName evidence="3">Uncharacterized protein LOC104226003 isoform X2</fullName>
    </submittedName>
</protein>
<dbReference type="SUPFAM" id="SSF50998">
    <property type="entry name" value="Quinoprotein alcohol dehydrogenase-like"/>
    <property type="match status" value="1"/>
</dbReference>
<name>A0A1U7WNE6_NICSY</name>
<proteinExistence type="predicted"/>
<accession>A0A1U7WNE6</accession>
<dbReference type="InterPro" id="IPR052779">
    <property type="entry name" value="WDR62"/>
</dbReference>
<dbReference type="RefSeq" id="XP_009776194.1">
    <property type="nucleotide sequence ID" value="XM_009777892.1"/>
</dbReference>
<dbReference type="PANTHER" id="PTHR45589">
    <property type="entry name" value="WD REPEAT DOMAIN 62, ISOFORM G"/>
    <property type="match status" value="1"/>
</dbReference>
<keyword evidence="2" id="KW-1185">Reference proteome</keyword>
<evidence type="ECO:0000313" key="2">
    <source>
        <dbReference type="Proteomes" id="UP000189701"/>
    </source>
</evidence>
<organism evidence="2 3">
    <name type="scientific">Nicotiana sylvestris</name>
    <name type="common">Wood tobacco</name>
    <name type="synonym">South American tobacco</name>
    <dbReference type="NCBI Taxonomy" id="4096"/>
    <lineage>
        <taxon>Eukaryota</taxon>
        <taxon>Viridiplantae</taxon>
        <taxon>Streptophyta</taxon>
        <taxon>Embryophyta</taxon>
        <taxon>Tracheophyta</taxon>
        <taxon>Spermatophyta</taxon>
        <taxon>Magnoliopsida</taxon>
        <taxon>eudicotyledons</taxon>
        <taxon>Gunneridae</taxon>
        <taxon>Pentapetalae</taxon>
        <taxon>asterids</taxon>
        <taxon>lamiids</taxon>
        <taxon>Solanales</taxon>
        <taxon>Solanaceae</taxon>
        <taxon>Nicotianoideae</taxon>
        <taxon>Nicotianeae</taxon>
        <taxon>Nicotiana</taxon>
    </lineage>
</organism>
<dbReference type="InterPro" id="IPR011047">
    <property type="entry name" value="Quinoprotein_ADH-like_sf"/>
</dbReference>
<dbReference type="PANTHER" id="PTHR45589:SF1">
    <property type="entry name" value="WD REPEAT DOMAIN 62, ISOFORM G"/>
    <property type="match status" value="1"/>
</dbReference>
<reference evidence="2" key="1">
    <citation type="journal article" date="2013" name="Genome Biol.">
        <title>Reference genomes and transcriptomes of Nicotiana sylvestris and Nicotiana tomentosiformis.</title>
        <authorList>
            <person name="Sierro N."/>
            <person name="Battey J.N."/>
            <person name="Ouadi S."/>
            <person name="Bovet L."/>
            <person name="Goepfert S."/>
            <person name="Bakaher N."/>
            <person name="Peitsch M.C."/>
            <person name="Ivanov N.V."/>
        </authorList>
    </citation>
    <scope>NUCLEOTIDE SEQUENCE [LARGE SCALE GENOMIC DNA]</scope>
</reference>
<evidence type="ECO:0000256" key="1">
    <source>
        <dbReference type="SAM" id="MobiDB-lite"/>
    </source>
</evidence>
<dbReference type="AlphaFoldDB" id="A0A1U7WNE6"/>
<evidence type="ECO:0000313" key="3">
    <source>
        <dbReference type="RefSeq" id="XP_009776194.1"/>
    </source>
</evidence>
<feature type="compositionally biased region" description="Basic and acidic residues" evidence="1">
    <location>
        <begin position="173"/>
        <end position="184"/>
    </location>
</feature>